<protein>
    <submittedName>
        <fullName evidence="2">Uncharacterized protein</fullName>
    </submittedName>
</protein>
<proteinExistence type="predicted"/>
<dbReference type="InParanoid" id="A0A1X2HCN6"/>
<sequence length="148" mass="15660">MPFRCKCGRTFEKTDSFASHTSACAPFHQRRMSEQNTASTKQQPPPAINTHTHSSSLSITGLLSPRSPPPHPGSPSSSSGSPTGMLDSRLFGTSAGSSTGGDMMAPSSAEDMTNQQASSMPSFFMPTGLSLHNAFEGARRRSMSYGSK</sequence>
<evidence type="ECO:0000313" key="3">
    <source>
        <dbReference type="Proteomes" id="UP000242180"/>
    </source>
</evidence>
<reference evidence="2 3" key="1">
    <citation type="submission" date="2016-07" db="EMBL/GenBank/DDBJ databases">
        <title>Pervasive Adenine N6-methylation of Active Genes in Fungi.</title>
        <authorList>
            <consortium name="DOE Joint Genome Institute"/>
            <person name="Mondo S.J."/>
            <person name="Dannebaum R.O."/>
            <person name="Kuo R.C."/>
            <person name="Labutti K."/>
            <person name="Haridas S."/>
            <person name="Kuo A."/>
            <person name="Salamov A."/>
            <person name="Ahrendt S.R."/>
            <person name="Lipzen A."/>
            <person name="Sullivan W."/>
            <person name="Andreopoulos W.B."/>
            <person name="Clum A."/>
            <person name="Lindquist E."/>
            <person name="Daum C."/>
            <person name="Ramamoorthy G.K."/>
            <person name="Gryganskyi A."/>
            <person name="Culley D."/>
            <person name="Magnuson J.K."/>
            <person name="James T.Y."/>
            <person name="O'Malley M.A."/>
            <person name="Stajich J.E."/>
            <person name="Spatafora J.W."/>
            <person name="Visel A."/>
            <person name="Grigoriev I.V."/>
        </authorList>
    </citation>
    <scope>NUCLEOTIDE SEQUENCE [LARGE SCALE GENOMIC DNA]</scope>
    <source>
        <strain evidence="2 3">NRRL 2496</strain>
    </source>
</reference>
<dbReference type="Proteomes" id="UP000242180">
    <property type="component" value="Unassembled WGS sequence"/>
</dbReference>
<dbReference type="OMA" id="SACAPFQ"/>
<evidence type="ECO:0000256" key="1">
    <source>
        <dbReference type="SAM" id="MobiDB-lite"/>
    </source>
</evidence>
<feature type="compositionally biased region" description="Polar residues" evidence="1">
    <location>
        <begin position="49"/>
        <end position="61"/>
    </location>
</feature>
<dbReference type="AlphaFoldDB" id="A0A1X2HCN6"/>
<organism evidence="2 3">
    <name type="scientific">Syncephalastrum racemosum</name>
    <name type="common">Filamentous fungus</name>
    <dbReference type="NCBI Taxonomy" id="13706"/>
    <lineage>
        <taxon>Eukaryota</taxon>
        <taxon>Fungi</taxon>
        <taxon>Fungi incertae sedis</taxon>
        <taxon>Mucoromycota</taxon>
        <taxon>Mucoromycotina</taxon>
        <taxon>Mucoromycetes</taxon>
        <taxon>Mucorales</taxon>
        <taxon>Syncephalastraceae</taxon>
        <taxon>Syncephalastrum</taxon>
    </lineage>
</organism>
<evidence type="ECO:0000313" key="2">
    <source>
        <dbReference type="EMBL" id="ORY96532.1"/>
    </source>
</evidence>
<feature type="compositionally biased region" description="Polar residues" evidence="1">
    <location>
        <begin position="110"/>
        <end position="121"/>
    </location>
</feature>
<keyword evidence="3" id="KW-1185">Reference proteome</keyword>
<name>A0A1X2HCN6_SYNRA</name>
<comment type="caution">
    <text evidence="2">The sequence shown here is derived from an EMBL/GenBank/DDBJ whole genome shotgun (WGS) entry which is preliminary data.</text>
</comment>
<gene>
    <name evidence="2" type="ORF">BCR43DRAFT_491860</name>
</gene>
<feature type="region of interest" description="Disordered" evidence="1">
    <location>
        <begin position="28"/>
        <end position="148"/>
    </location>
</feature>
<dbReference type="EMBL" id="MCGN01000005">
    <property type="protein sequence ID" value="ORY96532.1"/>
    <property type="molecule type" value="Genomic_DNA"/>
</dbReference>
<accession>A0A1X2HCN6</accession>
<dbReference type="OrthoDB" id="2418221at2759"/>